<dbReference type="KEGG" id="pco:PHACADRAFT_172180"/>
<dbReference type="EMBL" id="JH930471">
    <property type="protein sequence ID" value="EKM56499.1"/>
    <property type="molecule type" value="Genomic_DNA"/>
</dbReference>
<gene>
    <name evidence="3" type="ORF">PHACADRAFT_172180</name>
</gene>
<keyword evidence="2" id="KW-0732">Signal</keyword>
<dbReference type="Proteomes" id="UP000008370">
    <property type="component" value="Unassembled WGS sequence"/>
</dbReference>
<keyword evidence="4" id="KW-1185">Reference proteome</keyword>
<dbReference type="RefSeq" id="XP_007394346.1">
    <property type="nucleotide sequence ID" value="XM_007394284.1"/>
</dbReference>
<dbReference type="OrthoDB" id="2802667at2759"/>
<proteinExistence type="predicted"/>
<reference evidence="3 4" key="1">
    <citation type="journal article" date="2012" name="BMC Genomics">
        <title>Comparative genomics of the white-rot fungi, Phanerochaete carnosa and P. chrysosporium, to elucidate the genetic basis of the distinct wood types they colonize.</title>
        <authorList>
            <person name="Suzuki H."/>
            <person name="MacDonald J."/>
            <person name="Syed K."/>
            <person name="Salamov A."/>
            <person name="Hori C."/>
            <person name="Aerts A."/>
            <person name="Henrissat B."/>
            <person name="Wiebenga A."/>
            <person name="vanKuyk P.A."/>
            <person name="Barry K."/>
            <person name="Lindquist E."/>
            <person name="LaButti K."/>
            <person name="Lapidus A."/>
            <person name="Lucas S."/>
            <person name="Coutinho P."/>
            <person name="Gong Y."/>
            <person name="Samejima M."/>
            <person name="Mahadevan R."/>
            <person name="Abou-Zaid M."/>
            <person name="de Vries R.P."/>
            <person name="Igarashi K."/>
            <person name="Yadav J.S."/>
            <person name="Grigoriev I.V."/>
            <person name="Master E.R."/>
        </authorList>
    </citation>
    <scope>NUCLEOTIDE SEQUENCE [LARGE SCALE GENOMIC DNA]</scope>
    <source>
        <strain evidence="3 4">HHB-10118-sp</strain>
    </source>
</reference>
<evidence type="ECO:0000256" key="2">
    <source>
        <dbReference type="SAM" id="SignalP"/>
    </source>
</evidence>
<feature type="compositionally biased region" description="Low complexity" evidence="1">
    <location>
        <begin position="129"/>
        <end position="143"/>
    </location>
</feature>
<dbReference type="STRING" id="650164.K5WBY7"/>
<evidence type="ECO:0000313" key="3">
    <source>
        <dbReference type="EMBL" id="EKM56499.1"/>
    </source>
</evidence>
<feature type="chain" id="PRO_5003889284" description="Carbohydrate-binding module family 19 domain-containing protein" evidence="2">
    <location>
        <begin position="20"/>
        <end position="251"/>
    </location>
</feature>
<sequence>MAPLSYFLLSVIAASFTMAIPTLSSATYNQNTIDAQILNSEFQGLNETDPCDSGQMACVSEGVAICRFGSWNITSCGQSNACFAVPSTTGPGTILTCTTKQDAQTVFQAAGAQGPLSNGTDTRAFPTVSTSSLSISPSGKSASHAPTQSSGVEVVTVTVTLPPPAFSTSLPPEVRTINPSEAASILLSLSAQGVTASPVSTAAASPAQVVGHCHNTTAEASPTSFVPSISTTTSSISTHAYYHKSRAARRT</sequence>
<dbReference type="InParanoid" id="K5WBY7"/>
<organism evidence="3 4">
    <name type="scientific">Phanerochaete carnosa (strain HHB-10118-sp)</name>
    <name type="common">White-rot fungus</name>
    <name type="synonym">Peniophora carnosa</name>
    <dbReference type="NCBI Taxonomy" id="650164"/>
    <lineage>
        <taxon>Eukaryota</taxon>
        <taxon>Fungi</taxon>
        <taxon>Dikarya</taxon>
        <taxon>Basidiomycota</taxon>
        <taxon>Agaricomycotina</taxon>
        <taxon>Agaricomycetes</taxon>
        <taxon>Polyporales</taxon>
        <taxon>Phanerochaetaceae</taxon>
        <taxon>Phanerochaete</taxon>
    </lineage>
</organism>
<dbReference type="AlphaFoldDB" id="K5WBY7"/>
<evidence type="ECO:0008006" key="5">
    <source>
        <dbReference type="Google" id="ProtNLM"/>
    </source>
</evidence>
<feature type="signal peptide" evidence="2">
    <location>
        <begin position="1"/>
        <end position="19"/>
    </location>
</feature>
<feature type="region of interest" description="Disordered" evidence="1">
    <location>
        <begin position="115"/>
        <end position="149"/>
    </location>
</feature>
<name>K5WBY7_PHACS</name>
<dbReference type="HOGENOM" id="CLU_082173_0_0_1"/>
<protein>
    <recommendedName>
        <fullName evidence="5">Carbohydrate-binding module family 19 domain-containing protein</fullName>
    </recommendedName>
</protein>
<accession>K5WBY7</accession>
<evidence type="ECO:0000256" key="1">
    <source>
        <dbReference type="SAM" id="MobiDB-lite"/>
    </source>
</evidence>
<evidence type="ECO:0000313" key="4">
    <source>
        <dbReference type="Proteomes" id="UP000008370"/>
    </source>
</evidence>
<dbReference type="GeneID" id="18909582"/>